<reference evidence="8" key="1">
    <citation type="submission" date="2021-03" db="EMBL/GenBank/DDBJ databases">
        <authorList>
            <person name="Bekaert M."/>
        </authorList>
    </citation>
    <scope>NUCLEOTIDE SEQUENCE</scope>
</reference>
<keyword evidence="9" id="KW-1185">Reference proteome</keyword>
<comment type="catalytic activity">
    <reaction evidence="2">
        <text>L-threonine + NAD(+) = (2S)-2-amino-3-oxobutanoate + NADH + H(+)</text>
        <dbReference type="Rhea" id="RHEA:13161"/>
        <dbReference type="ChEBI" id="CHEBI:15378"/>
        <dbReference type="ChEBI" id="CHEBI:57540"/>
        <dbReference type="ChEBI" id="CHEBI:57926"/>
        <dbReference type="ChEBI" id="CHEBI:57945"/>
        <dbReference type="ChEBI" id="CHEBI:78948"/>
        <dbReference type="EC" id="1.1.1.103"/>
    </reaction>
</comment>
<evidence type="ECO:0000313" key="9">
    <source>
        <dbReference type="Proteomes" id="UP000683360"/>
    </source>
</evidence>
<dbReference type="GO" id="GO:0006567">
    <property type="term" value="P:L-threonine catabolic process"/>
    <property type="evidence" value="ECO:0007669"/>
    <property type="project" value="TreeGrafter"/>
</dbReference>
<evidence type="ECO:0000256" key="3">
    <source>
        <dbReference type="ARBA" id="ARBA00059023"/>
    </source>
</evidence>
<dbReference type="AlphaFoldDB" id="A0A8S3S1N7"/>
<evidence type="ECO:0000256" key="6">
    <source>
        <dbReference type="ARBA" id="ARBA00069940"/>
    </source>
</evidence>
<dbReference type="EMBL" id="CAJPWZ010001244">
    <property type="protein sequence ID" value="CAG2210853.1"/>
    <property type="molecule type" value="Genomic_DNA"/>
</dbReference>
<evidence type="ECO:0000256" key="4">
    <source>
        <dbReference type="ARBA" id="ARBA00060557"/>
    </source>
</evidence>
<dbReference type="InterPro" id="IPR051225">
    <property type="entry name" value="NAD(P)_epim/dehydratase"/>
</dbReference>
<dbReference type="PANTHER" id="PTHR42687">
    <property type="entry name" value="L-THREONINE 3-DEHYDROGENASE"/>
    <property type="match status" value="1"/>
</dbReference>
<feature type="domain" description="NAD-dependent epimerase/dehydratase" evidence="7">
    <location>
        <begin position="127"/>
        <end position="362"/>
    </location>
</feature>
<dbReference type="CDD" id="cd05272">
    <property type="entry name" value="TDH_SDR_e"/>
    <property type="match status" value="1"/>
</dbReference>
<dbReference type="Gene3D" id="3.40.50.720">
    <property type="entry name" value="NAD(P)-binding Rossmann-like Domain"/>
    <property type="match status" value="1"/>
</dbReference>
<dbReference type="EC" id="1.1.1.103" evidence="5"/>
<dbReference type="SUPFAM" id="SSF51735">
    <property type="entry name" value="NAD(P)-binding Rossmann-fold domains"/>
    <property type="match status" value="1"/>
</dbReference>
<dbReference type="FunFam" id="3.40.50.720:FF:000077">
    <property type="entry name" value="L-threonine 3-dehydrogenase, mitochondrial"/>
    <property type="match status" value="1"/>
</dbReference>
<dbReference type="PANTHER" id="PTHR42687:SF1">
    <property type="entry name" value="L-THREONINE 3-DEHYDROGENASE, MITOCHONDRIAL"/>
    <property type="match status" value="1"/>
</dbReference>
<evidence type="ECO:0000256" key="2">
    <source>
        <dbReference type="ARBA" id="ARBA00050613"/>
    </source>
</evidence>
<organism evidence="8 9">
    <name type="scientific">Mytilus edulis</name>
    <name type="common">Blue mussel</name>
    <dbReference type="NCBI Taxonomy" id="6550"/>
    <lineage>
        <taxon>Eukaryota</taxon>
        <taxon>Metazoa</taxon>
        <taxon>Spiralia</taxon>
        <taxon>Lophotrochozoa</taxon>
        <taxon>Mollusca</taxon>
        <taxon>Bivalvia</taxon>
        <taxon>Autobranchia</taxon>
        <taxon>Pteriomorphia</taxon>
        <taxon>Mytilida</taxon>
        <taxon>Mytiloidea</taxon>
        <taxon>Mytilidae</taxon>
        <taxon>Mytilinae</taxon>
        <taxon>Mytilus</taxon>
    </lineage>
</organism>
<evidence type="ECO:0000256" key="5">
    <source>
        <dbReference type="ARBA" id="ARBA00066604"/>
    </source>
</evidence>
<dbReference type="Pfam" id="PF01370">
    <property type="entry name" value="Epimerase"/>
    <property type="match status" value="1"/>
</dbReference>
<evidence type="ECO:0000256" key="1">
    <source>
        <dbReference type="ARBA" id="ARBA00007637"/>
    </source>
</evidence>
<dbReference type="InterPro" id="IPR036291">
    <property type="entry name" value="NAD(P)-bd_dom_sf"/>
</dbReference>
<comment type="similarity">
    <text evidence="1">Belongs to the NAD(P)-dependent epimerase/dehydratase family.</text>
</comment>
<proteinExistence type="inferred from homology"/>
<evidence type="ECO:0000259" key="7">
    <source>
        <dbReference type="Pfam" id="PF01370"/>
    </source>
</evidence>
<keyword evidence="8" id="KW-0560">Oxidoreductase</keyword>
<sequence>MNKPSKHPSFRISTTHPYKSNTHLKPSHSIYIEPTGKRLTLKNSASDLESSVEMCSILKETKWRTDVKMSSQLFVFVISRIMKTVIQKTVQKSLSTLLGRCQSCSVIVSTRQYNDDHTKYEGNKPRVLITGSLGQLGTGLASVMRKRYGVQNVFMSDIIKAPPNVAASGPYVFADILDFKRLQELIVTHNIDWIVHFSALLSAVGENNVPLAMRVNIEGLHNVLELSKQYKLKLFVPSTIGAFGPDSPRNPTPDLCIQRPRTIYGVSKVHAELMGEYYYHRFGMDFRSLRFPGVISADTNPGGGTTDYAVHIFHDALQTGDFTSFLRRDTRLPMMYIDDCLRSVVQFMELPNNQLKQRIYNVTAMSFTPEELVAEVRKHVPRLKAKYEADSRQKIADTWPEVFDDSNARADWGWKHDYDIKGLCDIMFEKLRPVYDTESHLDASSKDGKQKLTAA</sequence>
<comment type="function">
    <text evidence="3">Catalyzes the NAD(+)-dependent oxidation of L-threonine to 2-amino-3-ketobutyrate, mediating L-threonine catabolism.</text>
</comment>
<dbReference type="InterPro" id="IPR001509">
    <property type="entry name" value="Epimerase_deHydtase"/>
</dbReference>
<dbReference type="GO" id="GO:0008743">
    <property type="term" value="F:L-threonine 3-dehydrogenase activity"/>
    <property type="evidence" value="ECO:0007669"/>
    <property type="project" value="UniProtKB-EC"/>
</dbReference>
<name>A0A8S3S1N7_MYTED</name>
<evidence type="ECO:0000313" key="8">
    <source>
        <dbReference type="EMBL" id="CAG2210853.1"/>
    </source>
</evidence>
<dbReference type="OrthoDB" id="10058185at2759"/>
<comment type="caution">
    <text evidence="8">The sequence shown here is derived from an EMBL/GenBank/DDBJ whole genome shotgun (WGS) entry which is preliminary data.</text>
</comment>
<comment type="pathway">
    <text evidence="4">Amino-acid degradation; L-threonine degradation via oxydo-reductase pathway; glycine from L-threonine: step 1/2.</text>
</comment>
<protein>
    <recommendedName>
        <fullName evidence="6">L-threonine 3-dehydrogenase, mitochondrial</fullName>
        <ecNumber evidence="5">1.1.1.103</ecNumber>
    </recommendedName>
</protein>
<accession>A0A8S3S1N7</accession>
<gene>
    <name evidence="8" type="ORF">MEDL_24897</name>
</gene>
<dbReference type="Proteomes" id="UP000683360">
    <property type="component" value="Unassembled WGS sequence"/>
</dbReference>